<reference evidence="2" key="1">
    <citation type="journal article" date="2020" name="bioRxiv">
        <title>Chromosome-level reference genome of the European wasp spider Argiope bruennichi: a resource for studies on range expansion and evolutionary adaptation.</title>
        <authorList>
            <person name="Sheffer M.M."/>
            <person name="Hoppe A."/>
            <person name="Krehenwinkel H."/>
            <person name="Uhl G."/>
            <person name="Kuss A.W."/>
            <person name="Jensen L."/>
            <person name="Jensen C."/>
            <person name="Gillespie R.G."/>
            <person name="Hoff K.J."/>
            <person name="Prost S."/>
        </authorList>
    </citation>
    <scope>NUCLEOTIDE SEQUENCE</scope>
</reference>
<feature type="chain" id="PRO_5035746088" evidence="1">
    <location>
        <begin position="20"/>
        <end position="124"/>
    </location>
</feature>
<evidence type="ECO:0000313" key="2">
    <source>
        <dbReference type="EMBL" id="KAF8794702.1"/>
    </source>
</evidence>
<comment type="caution">
    <text evidence="2">The sequence shown here is derived from an EMBL/GenBank/DDBJ whole genome shotgun (WGS) entry which is preliminary data.</text>
</comment>
<protein>
    <submittedName>
        <fullName evidence="2">Uncharacterized protein</fullName>
    </submittedName>
</protein>
<name>A0A8T0FVH4_ARGBR</name>
<keyword evidence="1" id="KW-0732">Signal</keyword>
<organism evidence="2 3">
    <name type="scientific">Argiope bruennichi</name>
    <name type="common">Wasp spider</name>
    <name type="synonym">Aranea bruennichi</name>
    <dbReference type="NCBI Taxonomy" id="94029"/>
    <lineage>
        <taxon>Eukaryota</taxon>
        <taxon>Metazoa</taxon>
        <taxon>Ecdysozoa</taxon>
        <taxon>Arthropoda</taxon>
        <taxon>Chelicerata</taxon>
        <taxon>Arachnida</taxon>
        <taxon>Araneae</taxon>
        <taxon>Araneomorphae</taxon>
        <taxon>Entelegynae</taxon>
        <taxon>Araneoidea</taxon>
        <taxon>Araneidae</taxon>
        <taxon>Argiope</taxon>
    </lineage>
</organism>
<proteinExistence type="predicted"/>
<feature type="signal peptide" evidence="1">
    <location>
        <begin position="1"/>
        <end position="19"/>
    </location>
</feature>
<dbReference type="EMBL" id="JABXBU010000002">
    <property type="protein sequence ID" value="KAF8794702.1"/>
    <property type="molecule type" value="Genomic_DNA"/>
</dbReference>
<evidence type="ECO:0000313" key="3">
    <source>
        <dbReference type="Proteomes" id="UP000807504"/>
    </source>
</evidence>
<dbReference type="Proteomes" id="UP000807504">
    <property type="component" value="Unassembled WGS sequence"/>
</dbReference>
<gene>
    <name evidence="2" type="ORF">HNY73_002651</name>
</gene>
<accession>A0A8T0FVH4</accession>
<dbReference type="AlphaFoldDB" id="A0A8T0FVH4"/>
<sequence>MRNLICLCMVLSTAAVALGQMNPFGGIMKQATDGFKQAAGMFPGMGDDSGPFGSMMKQFEGLAKQAGGPEQMQKIFEEQFQQFSEQGQKTMQPFMEKMNELKDGGASPEQYMKLLEQMKKAAGQ</sequence>
<evidence type="ECO:0000256" key="1">
    <source>
        <dbReference type="SAM" id="SignalP"/>
    </source>
</evidence>
<reference evidence="2" key="2">
    <citation type="submission" date="2020-06" db="EMBL/GenBank/DDBJ databases">
        <authorList>
            <person name="Sheffer M."/>
        </authorList>
    </citation>
    <scope>NUCLEOTIDE SEQUENCE</scope>
</reference>
<keyword evidence="3" id="KW-1185">Reference proteome</keyword>